<accession>A0A0Q9YH33</accession>
<feature type="region of interest" description="Disordered" evidence="1">
    <location>
        <begin position="90"/>
        <end position="119"/>
    </location>
</feature>
<reference evidence="2" key="1">
    <citation type="submission" date="2015-09" db="EMBL/GenBank/DDBJ databases">
        <title>Draft Genome Sequences of Two Novel Amoeba-resistant Intranuclear Bacteria, Candidatus Berkiella cookevillensis and Candidatus Berkiella aquae.</title>
        <authorList>
            <person name="Mehari Y.T."/>
            <person name="Arivett B.A."/>
            <person name="Farone A.L."/>
            <person name="Gunderson J.H."/>
            <person name="Farone M.B."/>
        </authorList>
    </citation>
    <scope>NUCLEOTIDE SEQUENCE [LARGE SCALE GENOMIC DNA]</scope>
    <source>
        <strain evidence="2">CC99</strain>
    </source>
</reference>
<name>A0A0Q9YH33_9GAMM</name>
<evidence type="ECO:0000313" key="2">
    <source>
        <dbReference type="EMBL" id="KRG19872.1"/>
    </source>
</evidence>
<evidence type="ECO:0000256" key="1">
    <source>
        <dbReference type="SAM" id="MobiDB-lite"/>
    </source>
</evidence>
<dbReference type="AlphaFoldDB" id="A0A0Q9YH33"/>
<proteinExistence type="predicted"/>
<comment type="caution">
    <text evidence="2">The sequence shown here is derived from an EMBL/GenBank/DDBJ whole genome shotgun (WGS) entry which is preliminary data.</text>
</comment>
<protein>
    <submittedName>
        <fullName evidence="2">Uncharacterized protein</fullName>
    </submittedName>
</protein>
<feature type="compositionally biased region" description="Polar residues" evidence="1">
    <location>
        <begin position="93"/>
        <end position="104"/>
    </location>
</feature>
<sequence length="119" mass="13773">MFLSDKRMIIPASIRCPLKSPEQVESIDVKHHVRAYDGDHPAMSPSMMRIYEILSANNANQNLCVLEQNHEIPTQELNQQEQEAIMTKRPILQFSQTEPGNASRRNSDRTCKKKRKNRI</sequence>
<gene>
    <name evidence="2" type="ORF">CC99x_00093</name>
</gene>
<dbReference type="STRING" id="437022.CC99x_00093"/>
<organism evidence="2">
    <name type="scientific">Candidatus Berkiella cookevillensis</name>
    <dbReference type="NCBI Taxonomy" id="437022"/>
    <lineage>
        <taxon>Bacteria</taxon>
        <taxon>Pseudomonadati</taxon>
        <taxon>Pseudomonadota</taxon>
        <taxon>Gammaproteobacteria</taxon>
        <taxon>Candidatus Berkiellales</taxon>
        <taxon>Candidatus Berkiellaceae</taxon>
        <taxon>Candidatus Berkiella</taxon>
    </lineage>
</organism>
<dbReference type="EMBL" id="LKHV01000001">
    <property type="protein sequence ID" value="KRG19872.1"/>
    <property type="molecule type" value="Genomic_DNA"/>
</dbReference>